<accession>A0A316VI60</accession>
<protein>
    <submittedName>
        <fullName evidence="2">Uncharacterized protein</fullName>
    </submittedName>
</protein>
<dbReference type="AlphaFoldDB" id="A0A316VI60"/>
<evidence type="ECO:0000313" key="3">
    <source>
        <dbReference type="Proteomes" id="UP000245771"/>
    </source>
</evidence>
<feature type="signal peptide" evidence="1">
    <location>
        <begin position="1"/>
        <end position="19"/>
    </location>
</feature>
<evidence type="ECO:0000256" key="1">
    <source>
        <dbReference type="SAM" id="SignalP"/>
    </source>
</evidence>
<feature type="chain" id="PRO_5016266260" evidence="1">
    <location>
        <begin position="20"/>
        <end position="174"/>
    </location>
</feature>
<proteinExistence type="predicted"/>
<evidence type="ECO:0000313" key="2">
    <source>
        <dbReference type="EMBL" id="PWN36944.1"/>
    </source>
</evidence>
<organism evidence="2 3">
    <name type="scientific">Meira miltonrushii</name>
    <dbReference type="NCBI Taxonomy" id="1280837"/>
    <lineage>
        <taxon>Eukaryota</taxon>
        <taxon>Fungi</taxon>
        <taxon>Dikarya</taxon>
        <taxon>Basidiomycota</taxon>
        <taxon>Ustilaginomycotina</taxon>
        <taxon>Exobasidiomycetes</taxon>
        <taxon>Exobasidiales</taxon>
        <taxon>Brachybasidiaceae</taxon>
        <taxon>Meira</taxon>
    </lineage>
</organism>
<dbReference type="GeneID" id="37022434"/>
<sequence>MKFYTYLLMALAAVSMAMASAPAVSTPSTFVEIKAEIDLLSDSCSSLSKIPASPIVSVSVAAQISAEIQAVVAVFVDLKAMIQAYVGVLAVVEVDAILAVLVNVSVYLKLAVNILIALQIGGAGNDLLDLQVSVNAFVDAFLAIVPDASKDSATSTCQQIQQTATKGCSDYQTC</sequence>
<dbReference type="EMBL" id="KZ819602">
    <property type="protein sequence ID" value="PWN36944.1"/>
    <property type="molecule type" value="Genomic_DNA"/>
</dbReference>
<gene>
    <name evidence="2" type="ORF">FA14DRAFT_176247</name>
</gene>
<name>A0A316VI60_9BASI</name>
<dbReference type="RefSeq" id="XP_025357246.1">
    <property type="nucleotide sequence ID" value="XM_025500653.1"/>
</dbReference>
<keyword evidence="3" id="KW-1185">Reference proteome</keyword>
<dbReference type="Proteomes" id="UP000245771">
    <property type="component" value="Unassembled WGS sequence"/>
</dbReference>
<keyword evidence="1" id="KW-0732">Signal</keyword>
<dbReference type="InParanoid" id="A0A316VI60"/>
<reference evidence="2 3" key="1">
    <citation type="journal article" date="2018" name="Mol. Biol. Evol.">
        <title>Broad Genomic Sampling Reveals a Smut Pathogenic Ancestry of the Fungal Clade Ustilaginomycotina.</title>
        <authorList>
            <person name="Kijpornyongpan T."/>
            <person name="Mondo S.J."/>
            <person name="Barry K."/>
            <person name="Sandor L."/>
            <person name="Lee J."/>
            <person name="Lipzen A."/>
            <person name="Pangilinan J."/>
            <person name="LaButti K."/>
            <person name="Hainaut M."/>
            <person name="Henrissat B."/>
            <person name="Grigoriev I.V."/>
            <person name="Spatafora J.W."/>
            <person name="Aime M.C."/>
        </authorList>
    </citation>
    <scope>NUCLEOTIDE SEQUENCE [LARGE SCALE GENOMIC DNA]</scope>
    <source>
        <strain evidence="2 3">MCA 3882</strain>
    </source>
</reference>